<dbReference type="Pfam" id="PF00805">
    <property type="entry name" value="Pentapeptide"/>
    <property type="match status" value="2"/>
</dbReference>
<dbReference type="AlphaFoldDB" id="A0A1U7HNU7"/>
<accession>A0A1U7HNU7</accession>
<protein>
    <recommendedName>
        <fullName evidence="3">Low-complexity protein</fullName>
    </recommendedName>
</protein>
<dbReference type="InterPro" id="IPR051082">
    <property type="entry name" value="Pentapeptide-BTB/POZ_domain"/>
</dbReference>
<dbReference type="PANTHER" id="PTHR14136:SF17">
    <property type="entry name" value="BTB_POZ DOMAIN-CONTAINING PROTEIN KCTD9"/>
    <property type="match status" value="1"/>
</dbReference>
<evidence type="ECO:0000313" key="2">
    <source>
        <dbReference type="Proteomes" id="UP000186868"/>
    </source>
</evidence>
<dbReference type="OrthoDB" id="528641at2"/>
<name>A0A1U7HNU7_9CYAN</name>
<reference evidence="1 2" key="1">
    <citation type="submission" date="2016-11" db="EMBL/GenBank/DDBJ databases">
        <title>Draft Genome Sequences of Nine Cyanobacterial Strains from Diverse Habitats.</title>
        <authorList>
            <person name="Zhu T."/>
            <person name="Hou S."/>
            <person name="Lu X."/>
            <person name="Hess W.R."/>
        </authorList>
    </citation>
    <scope>NUCLEOTIDE SEQUENCE [LARGE SCALE GENOMIC DNA]</scope>
    <source>
        <strain evidence="1 2">NIES-593</strain>
    </source>
</reference>
<dbReference type="SUPFAM" id="SSF141571">
    <property type="entry name" value="Pentapeptide repeat-like"/>
    <property type="match status" value="1"/>
</dbReference>
<dbReference type="Proteomes" id="UP000186868">
    <property type="component" value="Unassembled WGS sequence"/>
</dbReference>
<dbReference type="PANTHER" id="PTHR14136">
    <property type="entry name" value="BTB_POZ DOMAIN-CONTAINING PROTEIN KCTD9"/>
    <property type="match status" value="1"/>
</dbReference>
<organism evidence="1 2">
    <name type="scientific">Hydrococcus rivularis NIES-593</name>
    <dbReference type="NCBI Taxonomy" id="1921803"/>
    <lineage>
        <taxon>Bacteria</taxon>
        <taxon>Bacillati</taxon>
        <taxon>Cyanobacteriota</taxon>
        <taxon>Cyanophyceae</taxon>
        <taxon>Pleurocapsales</taxon>
        <taxon>Hydrococcaceae</taxon>
        <taxon>Hydrococcus</taxon>
    </lineage>
</organism>
<dbReference type="Gene3D" id="2.160.20.80">
    <property type="entry name" value="E3 ubiquitin-protein ligase SopA"/>
    <property type="match status" value="1"/>
</dbReference>
<comment type="caution">
    <text evidence="1">The sequence shown here is derived from an EMBL/GenBank/DDBJ whole genome shotgun (WGS) entry which is preliminary data.</text>
</comment>
<proteinExistence type="predicted"/>
<dbReference type="STRING" id="1921803.NIES593_05640"/>
<sequence length="256" mass="29103">MSISLGFEIRKKLSEGQKDFKNMDLKMVYLERVDLSHTNLEESDLSYANLKGVNLSCANLKGAYLERANLTDANLIAANLKGANLQKACLIGANLRNAELDEVDLSGARLSGANLHEALWTRIYYDNDTEFGAEFDLNLLKDKKTYNLDLFSEQQITIEKILRQLNVVYKSAKYYLGNKLATKYLHDSKPNLDWLKGFEIDRNGEIIFTGALIEHVGSIETKLMEKLTEKWIADFTKNCALIIPHFSCPLDREQDK</sequence>
<evidence type="ECO:0008006" key="3">
    <source>
        <dbReference type="Google" id="ProtNLM"/>
    </source>
</evidence>
<gene>
    <name evidence="1" type="ORF">NIES593_05640</name>
</gene>
<dbReference type="RefSeq" id="WP_073598647.1">
    <property type="nucleotide sequence ID" value="NZ_MRCB01000004.1"/>
</dbReference>
<evidence type="ECO:0000313" key="1">
    <source>
        <dbReference type="EMBL" id="OKH25239.1"/>
    </source>
</evidence>
<dbReference type="InterPro" id="IPR001646">
    <property type="entry name" value="5peptide_repeat"/>
</dbReference>
<keyword evidence="2" id="KW-1185">Reference proteome</keyword>
<dbReference type="EMBL" id="MRCB01000004">
    <property type="protein sequence ID" value="OKH25239.1"/>
    <property type="molecule type" value="Genomic_DNA"/>
</dbReference>